<evidence type="ECO:0000313" key="1">
    <source>
        <dbReference type="EMBL" id="OSO89766.1"/>
    </source>
</evidence>
<organism evidence="1 2">
    <name type="scientific">Cylindrospermopsis raciborskii CENA303</name>
    <dbReference type="NCBI Taxonomy" id="1170769"/>
    <lineage>
        <taxon>Bacteria</taxon>
        <taxon>Bacillati</taxon>
        <taxon>Cyanobacteriota</taxon>
        <taxon>Cyanophyceae</taxon>
        <taxon>Nostocales</taxon>
        <taxon>Aphanizomenonaceae</taxon>
        <taxon>Cylindrospermopsis</taxon>
    </lineage>
</organism>
<accession>A0A1X4G5C1</accession>
<dbReference type="RefSeq" id="WP_085728630.1">
    <property type="nucleotide sequence ID" value="NZ_NBYN01000054.1"/>
</dbReference>
<proteinExistence type="predicted"/>
<reference evidence="2" key="1">
    <citation type="submission" date="2017-04" db="EMBL/GenBank/DDBJ databases">
        <authorList>
            <person name="Abreu V.A."/>
            <person name="Popin R.V."/>
            <person name="Rigonato J."/>
            <person name="Andreote A.P."/>
            <person name="Schaker P.C."/>
            <person name="Hoff-Risseti C."/>
            <person name="Alvarenga D.O."/>
            <person name="Varani A.M."/>
            <person name="Fiore M.F."/>
        </authorList>
    </citation>
    <scope>NUCLEOTIDE SEQUENCE [LARGE SCALE GENOMIC DNA]</scope>
    <source>
        <strain evidence="2">CENA303</strain>
    </source>
</reference>
<gene>
    <name evidence="1" type="ORF">B7O87_11500</name>
</gene>
<protein>
    <submittedName>
        <fullName evidence="1">Uncharacterized protein</fullName>
    </submittedName>
</protein>
<dbReference type="AlphaFoldDB" id="A0A1X4G5C1"/>
<name>A0A1X4G5C1_9CYAN</name>
<sequence>MTRTVERIEEDINKLKQNFSSVATELQKNYADYLVQLGESTHKQLILAVYHLCTKGYAEKFLHLSLNQRQQLQQSARQLGRKAAQQLLVYLEIKRPENMENTENPPLEVPQVKSLDFSNPIEVVQWHRNVEEGIQNTLKTASLEANLLLQKAGLLPKKLPEPILAAAASEATTEVIAGPPNLLNLVIEITNEKESEDSTLTQLVTVNLRLGDIEFADQKLLEKSKQIRVILLQINKLAKEYNKKHQELKIAQAESAWRASWFDDI</sequence>
<comment type="caution">
    <text evidence="1">The sequence shown here is derived from an EMBL/GenBank/DDBJ whole genome shotgun (WGS) entry which is preliminary data.</text>
</comment>
<evidence type="ECO:0000313" key="2">
    <source>
        <dbReference type="Proteomes" id="UP000192997"/>
    </source>
</evidence>
<dbReference type="EMBL" id="NBYN01000054">
    <property type="protein sequence ID" value="OSO89766.1"/>
    <property type="molecule type" value="Genomic_DNA"/>
</dbReference>
<dbReference type="Proteomes" id="UP000192997">
    <property type="component" value="Unassembled WGS sequence"/>
</dbReference>